<dbReference type="GO" id="GO:0006338">
    <property type="term" value="P:chromatin remodeling"/>
    <property type="evidence" value="ECO:0007669"/>
    <property type="project" value="InterPro"/>
</dbReference>
<feature type="region of interest" description="Disordered" evidence="3">
    <location>
        <begin position="1"/>
        <end position="438"/>
    </location>
</feature>
<evidence type="ECO:0000259" key="4">
    <source>
        <dbReference type="Pfam" id="PF12031"/>
    </source>
</evidence>
<dbReference type="PANTHER" id="PTHR12656">
    <property type="entry name" value="BRG-1 ASSOCIATED FACTOR 250 BAF250"/>
    <property type="match status" value="1"/>
</dbReference>
<feature type="domain" description="SWI/SNF-like complex subunit BAF250 C-terminal" evidence="4">
    <location>
        <begin position="718"/>
        <end position="1014"/>
    </location>
</feature>
<evidence type="ECO:0000313" key="6">
    <source>
        <dbReference type="WBParaSite" id="ACRNAN_Path_1346.g5292.t1"/>
    </source>
</evidence>
<dbReference type="GO" id="GO:0031491">
    <property type="term" value="F:nucleosome binding"/>
    <property type="evidence" value="ECO:0007669"/>
    <property type="project" value="TreeGrafter"/>
</dbReference>
<feature type="compositionally biased region" description="Low complexity" evidence="3">
    <location>
        <begin position="382"/>
        <end position="396"/>
    </location>
</feature>
<dbReference type="AlphaFoldDB" id="A0A914BZR3"/>
<proteinExistence type="predicted"/>
<dbReference type="Pfam" id="PF12031">
    <property type="entry name" value="BAF250_C"/>
    <property type="match status" value="1"/>
</dbReference>
<feature type="region of interest" description="Disordered" evidence="3">
    <location>
        <begin position="1226"/>
        <end position="1254"/>
    </location>
</feature>
<comment type="subcellular location">
    <subcellularLocation>
        <location evidence="1">Nucleus</location>
    </subcellularLocation>
</comment>
<feature type="compositionally biased region" description="Pro residues" evidence="3">
    <location>
        <begin position="149"/>
        <end position="158"/>
    </location>
</feature>
<feature type="compositionally biased region" description="Low complexity" evidence="3">
    <location>
        <begin position="251"/>
        <end position="273"/>
    </location>
</feature>
<dbReference type="InterPro" id="IPR021906">
    <property type="entry name" value="BAF250/Osa"/>
</dbReference>
<evidence type="ECO:0000313" key="5">
    <source>
        <dbReference type="Proteomes" id="UP000887540"/>
    </source>
</evidence>
<dbReference type="GO" id="GO:0005654">
    <property type="term" value="C:nucleoplasm"/>
    <property type="evidence" value="ECO:0007669"/>
    <property type="project" value="TreeGrafter"/>
</dbReference>
<keyword evidence="2" id="KW-0539">Nucleus</keyword>
<dbReference type="Proteomes" id="UP000887540">
    <property type="component" value="Unplaced"/>
</dbReference>
<dbReference type="GO" id="GO:0035060">
    <property type="term" value="C:brahma complex"/>
    <property type="evidence" value="ECO:0007669"/>
    <property type="project" value="InterPro"/>
</dbReference>
<reference evidence="6" key="1">
    <citation type="submission" date="2022-11" db="UniProtKB">
        <authorList>
            <consortium name="WormBaseParasite"/>
        </authorList>
    </citation>
    <scope>IDENTIFICATION</scope>
</reference>
<feature type="compositionally biased region" description="Basic and acidic residues" evidence="3">
    <location>
        <begin position="1145"/>
        <end position="1165"/>
    </location>
</feature>
<name>A0A914BZR3_9BILA</name>
<feature type="compositionally biased region" description="Polar residues" evidence="3">
    <location>
        <begin position="407"/>
        <end position="419"/>
    </location>
</feature>
<dbReference type="GO" id="GO:0006357">
    <property type="term" value="P:regulation of transcription by RNA polymerase II"/>
    <property type="evidence" value="ECO:0007669"/>
    <property type="project" value="TreeGrafter"/>
</dbReference>
<evidence type="ECO:0000256" key="3">
    <source>
        <dbReference type="SAM" id="MobiDB-lite"/>
    </source>
</evidence>
<feature type="compositionally biased region" description="Polar residues" evidence="3">
    <location>
        <begin position="356"/>
        <end position="376"/>
    </location>
</feature>
<feature type="compositionally biased region" description="Low complexity" evidence="3">
    <location>
        <begin position="1232"/>
        <end position="1254"/>
    </location>
</feature>
<dbReference type="InterPro" id="IPR033388">
    <property type="entry name" value="BAF250_C"/>
</dbReference>
<evidence type="ECO:0000256" key="2">
    <source>
        <dbReference type="ARBA" id="ARBA00023242"/>
    </source>
</evidence>
<feature type="compositionally biased region" description="Low complexity" evidence="3">
    <location>
        <begin position="42"/>
        <end position="56"/>
    </location>
</feature>
<accession>A0A914BZR3</accession>
<dbReference type="GO" id="GO:0071565">
    <property type="term" value="C:nBAF complex"/>
    <property type="evidence" value="ECO:0007669"/>
    <property type="project" value="TreeGrafter"/>
</dbReference>
<feature type="region of interest" description="Disordered" evidence="3">
    <location>
        <begin position="784"/>
        <end position="831"/>
    </location>
</feature>
<feature type="region of interest" description="Disordered" evidence="3">
    <location>
        <begin position="1086"/>
        <end position="1109"/>
    </location>
</feature>
<feature type="compositionally biased region" description="Pro residues" evidence="3">
    <location>
        <begin position="7"/>
        <end position="19"/>
    </location>
</feature>
<feature type="compositionally biased region" description="Low complexity" evidence="3">
    <location>
        <begin position="198"/>
        <end position="223"/>
    </location>
</feature>
<feature type="compositionally biased region" description="Polar residues" evidence="3">
    <location>
        <begin position="790"/>
        <end position="804"/>
    </location>
</feature>
<dbReference type="GO" id="GO:0016514">
    <property type="term" value="C:SWI/SNF complex"/>
    <property type="evidence" value="ECO:0007669"/>
    <property type="project" value="InterPro"/>
</dbReference>
<dbReference type="WBParaSite" id="ACRNAN_Path_1346.g5292.t1">
    <property type="protein sequence ID" value="ACRNAN_Path_1346.g5292.t1"/>
    <property type="gene ID" value="ACRNAN_Path_1346.g5292"/>
</dbReference>
<feature type="compositionally biased region" description="Low complexity" evidence="3">
    <location>
        <begin position="88"/>
        <end position="119"/>
    </location>
</feature>
<feature type="compositionally biased region" description="Polar residues" evidence="3">
    <location>
        <begin position="822"/>
        <end position="831"/>
    </location>
</feature>
<feature type="region of interest" description="Disordered" evidence="3">
    <location>
        <begin position="1123"/>
        <end position="1179"/>
    </location>
</feature>
<feature type="compositionally biased region" description="Pro residues" evidence="3">
    <location>
        <begin position="287"/>
        <end position="297"/>
    </location>
</feature>
<dbReference type="PANTHER" id="PTHR12656:SF5">
    <property type="entry name" value="TRITHORAX GROUP PROTEIN OSA"/>
    <property type="match status" value="1"/>
</dbReference>
<feature type="compositionally biased region" description="Basic and acidic residues" evidence="3">
    <location>
        <begin position="807"/>
        <end position="819"/>
    </location>
</feature>
<feature type="compositionally biased region" description="Low complexity" evidence="3">
    <location>
        <begin position="159"/>
        <end position="175"/>
    </location>
</feature>
<keyword evidence="5" id="KW-1185">Reference proteome</keyword>
<sequence>MKFVQSAPPPYGQPGPSYPGHPGDPNAFYYGHPHGPPPGQHPHPAWMQPPQHGYPPGAYPPPGPMHRMPGHPGIRPPGDPLYDERQQHPYYNQNQQPQYPGSQQQHPGQQPVPQGAHPHPSIPHQYPPYSLAMPTHSNAPTPYTSMPPSSKPGPPDGPPSTSTIPVPNSTSRAPSTGPPPAGTPDSTSRISATGNEESQQARPSSQQPPYSAPTPTSSYAANAPTPPMTTSVGPGPMGQPPPASGNYYPNMYMPSRPQPPSMSSSQPGMKPPYGGYPGMPGMESGNYPPPGPHPMYPHHPGMWQPGQPRYPGFLPGPSNMPPGQMPPRTQQSPADYQRPPQPQYTVKPPYFGAPTPQHQPSAASPGSNQRLRTQLTAPPMATTTGSSGSTPSSSSSQRRDGGAPGLFSTQHNSLLQSQPPVGAHHAGMPPTGPQPGNFSSHGLIHGPGFGSSSLMQFPSGSVEATSLAQQRRRRKLLSRDLIWVTPKRLTMALRSGLEFETIWAINALNVMLYDDTTPHFNLNAAPAILDLVIEHLRAVLEVLFPQTFEAENALDESNSYEETSNKTEPDYWTVSSEDDLKIPMKQQILRAGGARGNFTQKTITGRRVHLEKKPVPLLLKKFRPSGFKNDEAISKDLPTVDEIKKNIPKGKGLGMANRLYANLYAKMRARNAQPKPEFFDNTLKTSPILNEEPVKVEDDSSNTKFTEFIGDSNCLNELINRCLALSNILRGFSFLPGNEGILSKHKGMLYIIGRFIRLMEDESATETLPTKSLSVLFADEIKKENEESAESQSRSNSAMGSRNSDVLGHRRGYDPDKKPKGTTLTSDENNNLKQLQDAANQLREDAFTILAHISVQLDLNEFDNDIAWPIFDGLLHWGVSKNLQAKDPLHAGVLSPRSYILETICKMSVLDSNVDLLIASGPWSRMEEFIRVLCGLISLSEETQNREFAIVILNAMCIASEAVCFIAALQTPVVKNLVSFIEMADSNMHQIVTQQGIQVLRENSELMGTSVSMLRRAAQTLLQIARHEACRGEFHKLQSQLLQFTISHFMDSRVAGYITEVLYELQRPPSGEESDEISEEEKPALPKIFDDDEIIPNAPPTPLCSEPFDLQDDSTMEAVNGTMDEAESNGKCTPNKKRRNSDLSYKNDSEQSNHEMENYEEEQRPPAKKSASAEVKEKLRNNILKHEAEQFQMNHSEDFHKSLINGITIHKMNGSANESNTLRVNDLRKSSDGNNASTNTSTTAPSPGSMTIMA</sequence>
<protein>
    <submittedName>
        <fullName evidence="6">SWI/SNF-like complex subunit BAF250 C-terminal domain-containing protein</fullName>
    </submittedName>
</protein>
<evidence type="ECO:0000256" key="1">
    <source>
        <dbReference type="ARBA" id="ARBA00004123"/>
    </source>
</evidence>
<organism evidence="5 6">
    <name type="scientific">Acrobeloides nanus</name>
    <dbReference type="NCBI Taxonomy" id="290746"/>
    <lineage>
        <taxon>Eukaryota</taxon>
        <taxon>Metazoa</taxon>
        <taxon>Ecdysozoa</taxon>
        <taxon>Nematoda</taxon>
        <taxon>Chromadorea</taxon>
        <taxon>Rhabditida</taxon>
        <taxon>Tylenchina</taxon>
        <taxon>Cephalobomorpha</taxon>
        <taxon>Cephaloboidea</taxon>
        <taxon>Cephalobidae</taxon>
        <taxon>Acrobeloides</taxon>
    </lineage>
</organism>
<dbReference type="GO" id="GO:0045893">
    <property type="term" value="P:positive regulation of DNA-templated transcription"/>
    <property type="evidence" value="ECO:0007669"/>
    <property type="project" value="TreeGrafter"/>
</dbReference>